<comment type="subcellular location">
    <subcellularLocation>
        <location evidence="1">Cytoplasm</location>
    </subcellularLocation>
</comment>
<dbReference type="InterPro" id="IPR004403">
    <property type="entry name" value="Peptide_chain-rel_eRF1/aRF1"/>
</dbReference>
<evidence type="ECO:0000256" key="2">
    <source>
        <dbReference type="ARBA" id="ARBA00022490"/>
    </source>
</evidence>
<dbReference type="InterPro" id="IPR040783">
    <property type="entry name" value="VLRF1"/>
</dbReference>
<feature type="domain" description="Actinobacteria/chloroflexi VLRF1 release factor" evidence="5">
    <location>
        <begin position="132"/>
        <end position="274"/>
    </location>
</feature>
<keyword evidence="6" id="KW-0378">Hydrolase</keyword>
<keyword evidence="7" id="KW-1185">Reference proteome</keyword>
<dbReference type="SUPFAM" id="SSF55315">
    <property type="entry name" value="L30e-like"/>
    <property type="match status" value="1"/>
</dbReference>
<reference evidence="6 7" key="1">
    <citation type="journal article" date="2019" name="Int. J. Syst. Evol. Microbiol.">
        <title>The Global Catalogue of Microorganisms (GCM) 10K type strain sequencing project: providing services to taxonomists for standard genome sequencing and annotation.</title>
        <authorList>
            <consortium name="The Broad Institute Genomics Platform"/>
            <consortium name="The Broad Institute Genome Sequencing Center for Infectious Disease"/>
            <person name="Wu L."/>
            <person name="Ma J."/>
        </authorList>
    </citation>
    <scope>NUCLEOTIDE SEQUENCE [LARGE SCALE GENOMIC DNA]</scope>
    <source>
        <strain evidence="6 7">CGMCC 1.12543</strain>
    </source>
</reference>
<dbReference type="Proteomes" id="UP001596099">
    <property type="component" value="Unassembled WGS sequence"/>
</dbReference>
<evidence type="ECO:0000313" key="6">
    <source>
        <dbReference type="EMBL" id="MFC5970508.1"/>
    </source>
</evidence>
<evidence type="ECO:0000259" key="5">
    <source>
        <dbReference type="Pfam" id="PF18859"/>
    </source>
</evidence>
<dbReference type="InterPro" id="IPR005140">
    <property type="entry name" value="eRF1_Pelota-like_N"/>
</dbReference>
<evidence type="ECO:0000256" key="1">
    <source>
        <dbReference type="ARBA" id="ARBA00004496"/>
    </source>
</evidence>
<dbReference type="EMBL" id="JBHSQH010000001">
    <property type="protein sequence ID" value="MFC5970508.1"/>
    <property type="molecule type" value="Genomic_DNA"/>
</dbReference>
<dbReference type="RefSeq" id="WP_247419788.1">
    <property type="nucleotide sequence ID" value="NZ_JALLGW010000002.1"/>
</dbReference>
<gene>
    <name evidence="6" type="ORF">ACFPYI_04115</name>
</gene>
<feature type="domain" description="eRF1" evidence="4">
    <location>
        <begin position="291"/>
        <end position="379"/>
    </location>
</feature>
<accession>A0ABD5RJH7</accession>
<dbReference type="PANTHER" id="PTHR10113">
    <property type="entry name" value="PEPTIDE CHAIN RELEASE FACTOR SUBUNIT 1"/>
    <property type="match status" value="1"/>
</dbReference>
<dbReference type="GO" id="GO:0016787">
    <property type="term" value="F:hydrolase activity"/>
    <property type="evidence" value="ECO:0007669"/>
    <property type="project" value="UniProtKB-KW"/>
</dbReference>
<dbReference type="InterPro" id="IPR005142">
    <property type="entry name" value="eRF1_3"/>
</dbReference>
<protein>
    <submittedName>
        <fullName evidence="6">Vms1/Ankzf1 family peptidyl-tRNA hydrolase</fullName>
    </submittedName>
</protein>
<dbReference type="Gene3D" id="3.30.1330.30">
    <property type="match status" value="1"/>
</dbReference>
<comment type="caution">
    <text evidence="6">The sequence shown here is derived from an EMBL/GenBank/DDBJ whole genome shotgun (WGS) entry which is preliminary data.</text>
</comment>
<dbReference type="InterPro" id="IPR024049">
    <property type="entry name" value="eRF1_1_sf"/>
</dbReference>
<dbReference type="Pfam" id="PF03465">
    <property type="entry name" value="eRF1_3"/>
    <property type="match status" value="1"/>
</dbReference>
<keyword evidence="2" id="KW-0963">Cytoplasm</keyword>
<dbReference type="InterPro" id="IPR029064">
    <property type="entry name" value="Ribosomal_eL30-like_sf"/>
</dbReference>
<evidence type="ECO:0000313" key="7">
    <source>
        <dbReference type="Proteomes" id="UP001596099"/>
    </source>
</evidence>
<dbReference type="SUPFAM" id="SSF55481">
    <property type="entry name" value="N-terminal domain of eukaryotic peptide chain release factor subunit 1, ERF1"/>
    <property type="match status" value="1"/>
</dbReference>
<feature type="domain" description="eRF1/Pelota-like N-terminal" evidence="3">
    <location>
        <begin position="13"/>
        <end position="125"/>
    </location>
</feature>
<sequence>MTTEDTPLHDRIRAVESVSVDEDRLLTVAVPADESVGTYHERIEEADAEVSYIDTNDVSKHERDALERVRRTLAEYDETPENGLVTYAGVVDADLTDWTFDELPDPVRESRTAWGNEFDTEPLDALATPSQSVGLLVVERGGAAFGRLDDGRVEVVETIDRDGRGTSRQSGESTERFERDEDPNLEAFFDEVGETAGRLFVDPSAHERATEDAAAPDPNDEDRAGVDGLLVGGTTGTVERFVEGEFLPTHLADRLLDDAFAVEYANERGLERLADLGEERVGDVERRGPRDALDRLFEAAKTDDEEVVHGHEAVDEALTYDAVETLLLSESLETETYRTLEERATEQGGEVLTVPTDIEGGEQFVEGFDGRGAFLRFPVE</sequence>
<evidence type="ECO:0000259" key="3">
    <source>
        <dbReference type="Pfam" id="PF03463"/>
    </source>
</evidence>
<proteinExistence type="predicted"/>
<name>A0ABD5RJH7_9EURY</name>
<dbReference type="Gene3D" id="3.30.960.10">
    <property type="entry name" value="eRF1 domain 1"/>
    <property type="match status" value="1"/>
</dbReference>
<dbReference type="InterPro" id="IPR042226">
    <property type="entry name" value="eFR1_2_sf"/>
</dbReference>
<organism evidence="6 7">
    <name type="scientific">Halomarina salina</name>
    <dbReference type="NCBI Taxonomy" id="1872699"/>
    <lineage>
        <taxon>Archaea</taxon>
        <taxon>Methanobacteriati</taxon>
        <taxon>Methanobacteriota</taxon>
        <taxon>Stenosarchaea group</taxon>
        <taxon>Halobacteria</taxon>
        <taxon>Halobacteriales</taxon>
        <taxon>Natronomonadaceae</taxon>
        <taxon>Halomarina</taxon>
    </lineage>
</organism>
<evidence type="ECO:0000259" key="4">
    <source>
        <dbReference type="Pfam" id="PF03465"/>
    </source>
</evidence>
<dbReference type="Pfam" id="PF18859">
    <property type="entry name" value="acVLRF1"/>
    <property type="match status" value="1"/>
</dbReference>
<dbReference type="SUPFAM" id="SSF53137">
    <property type="entry name" value="Translational machinery components"/>
    <property type="match status" value="1"/>
</dbReference>
<dbReference type="AlphaFoldDB" id="A0ABD5RJH7"/>
<dbReference type="Pfam" id="PF03463">
    <property type="entry name" value="eRF1_1"/>
    <property type="match status" value="1"/>
</dbReference>
<dbReference type="Gene3D" id="3.30.420.60">
    <property type="entry name" value="eRF1 domain 2"/>
    <property type="match status" value="1"/>
</dbReference>